<evidence type="ECO:0008006" key="4">
    <source>
        <dbReference type="Google" id="ProtNLM"/>
    </source>
</evidence>
<proteinExistence type="predicted"/>
<comment type="caution">
    <text evidence="2">The sequence shown here is derived from an EMBL/GenBank/DDBJ whole genome shotgun (WGS) entry which is preliminary data.</text>
</comment>
<evidence type="ECO:0000313" key="3">
    <source>
        <dbReference type="Proteomes" id="UP001210925"/>
    </source>
</evidence>
<keyword evidence="1" id="KW-1133">Transmembrane helix</keyword>
<dbReference type="Proteomes" id="UP001210925">
    <property type="component" value="Unassembled WGS sequence"/>
</dbReference>
<keyword evidence="1" id="KW-0472">Membrane</keyword>
<sequence>MDQLQPYLHQANMRLSRFSLLVYLEQITRINKVYICLVTYFFFSISIFFEIFAPVSTGILAFYYPVYAFLSAYGADDLEELKEWGLYLGLLGLWTITENRGVLGIIPFYFVLKSVLVGWLIFGKGMNQVSASLRPHIYLLFRDQKKKQ</sequence>
<keyword evidence="3" id="KW-1185">Reference proteome</keyword>
<organism evidence="2 3">
    <name type="scientific">Boothiomyces macroporosus</name>
    <dbReference type="NCBI Taxonomy" id="261099"/>
    <lineage>
        <taxon>Eukaryota</taxon>
        <taxon>Fungi</taxon>
        <taxon>Fungi incertae sedis</taxon>
        <taxon>Chytridiomycota</taxon>
        <taxon>Chytridiomycota incertae sedis</taxon>
        <taxon>Chytridiomycetes</taxon>
        <taxon>Rhizophydiales</taxon>
        <taxon>Terramycetaceae</taxon>
        <taxon>Boothiomyces</taxon>
    </lineage>
</organism>
<reference evidence="2" key="1">
    <citation type="submission" date="2020-05" db="EMBL/GenBank/DDBJ databases">
        <title>Phylogenomic resolution of chytrid fungi.</title>
        <authorList>
            <person name="Stajich J.E."/>
            <person name="Amses K."/>
            <person name="Simmons R."/>
            <person name="Seto K."/>
            <person name="Myers J."/>
            <person name="Bonds A."/>
            <person name="Quandt C.A."/>
            <person name="Barry K."/>
            <person name="Liu P."/>
            <person name="Grigoriev I."/>
            <person name="Longcore J.E."/>
            <person name="James T.Y."/>
        </authorList>
    </citation>
    <scope>NUCLEOTIDE SEQUENCE</scope>
    <source>
        <strain evidence="2">PLAUS21</strain>
    </source>
</reference>
<evidence type="ECO:0000256" key="1">
    <source>
        <dbReference type="SAM" id="Phobius"/>
    </source>
</evidence>
<protein>
    <recommendedName>
        <fullName evidence="4">Protein YOP1</fullName>
    </recommendedName>
</protein>
<feature type="transmembrane region" description="Helical" evidence="1">
    <location>
        <begin position="33"/>
        <end position="64"/>
    </location>
</feature>
<gene>
    <name evidence="2" type="ORF">HK103_001318</name>
</gene>
<name>A0AAD5Y355_9FUNG</name>
<evidence type="ECO:0000313" key="2">
    <source>
        <dbReference type="EMBL" id="KAJ3252705.1"/>
    </source>
</evidence>
<dbReference type="EMBL" id="JADGKB010000132">
    <property type="protein sequence ID" value="KAJ3252705.1"/>
    <property type="molecule type" value="Genomic_DNA"/>
</dbReference>
<dbReference type="AlphaFoldDB" id="A0AAD5Y355"/>
<keyword evidence="1" id="KW-0812">Transmembrane</keyword>
<accession>A0AAD5Y355</accession>
<feature type="transmembrane region" description="Helical" evidence="1">
    <location>
        <begin position="101"/>
        <end position="122"/>
    </location>
</feature>